<organism evidence="1 2">
    <name type="scientific">Romanomermis culicivorax</name>
    <name type="common">Nematode worm</name>
    <dbReference type="NCBI Taxonomy" id="13658"/>
    <lineage>
        <taxon>Eukaryota</taxon>
        <taxon>Metazoa</taxon>
        <taxon>Ecdysozoa</taxon>
        <taxon>Nematoda</taxon>
        <taxon>Enoplea</taxon>
        <taxon>Dorylaimia</taxon>
        <taxon>Mermithida</taxon>
        <taxon>Mermithoidea</taxon>
        <taxon>Mermithidae</taxon>
        <taxon>Romanomermis</taxon>
    </lineage>
</organism>
<name>A0A915KIA3_ROMCU</name>
<protein>
    <submittedName>
        <fullName evidence="2">Uncharacterized protein</fullName>
    </submittedName>
</protein>
<dbReference type="WBParaSite" id="nRc.2.0.1.t38559-RA">
    <property type="protein sequence ID" value="nRc.2.0.1.t38559-RA"/>
    <property type="gene ID" value="nRc.2.0.1.g38559"/>
</dbReference>
<dbReference type="Proteomes" id="UP000887565">
    <property type="component" value="Unplaced"/>
</dbReference>
<sequence>MNEAEDFAIRIGMVNLADKSWDYVRDTTWPNIKKATITNVDKYNQTVAGPGSTMLEHSIFSEKSDDFFVPR</sequence>
<keyword evidence="1" id="KW-1185">Reference proteome</keyword>
<reference evidence="2" key="1">
    <citation type="submission" date="2022-11" db="UniProtKB">
        <authorList>
            <consortium name="WormBaseParasite"/>
        </authorList>
    </citation>
    <scope>IDENTIFICATION</scope>
</reference>
<accession>A0A915KIA3</accession>
<evidence type="ECO:0000313" key="2">
    <source>
        <dbReference type="WBParaSite" id="nRc.2.0.1.t38559-RA"/>
    </source>
</evidence>
<evidence type="ECO:0000313" key="1">
    <source>
        <dbReference type="Proteomes" id="UP000887565"/>
    </source>
</evidence>
<proteinExistence type="predicted"/>
<dbReference type="AlphaFoldDB" id="A0A915KIA3"/>